<keyword evidence="1" id="KW-0862">Zinc</keyword>
<dbReference type="InterPro" id="IPR001878">
    <property type="entry name" value="Znf_CCHC"/>
</dbReference>
<keyword evidence="5" id="KW-1185">Reference proteome</keyword>
<dbReference type="GeneID" id="70234260"/>
<reference evidence="4" key="1">
    <citation type="journal article" date="2021" name="Open Biol.">
        <title>Shared evolutionary footprints suggest mitochondrial oxidative damage underlies multiple complex I losses in fungi.</title>
        <authorList>
            <person name="Schikora-Tamarit M.A."/>
            <person name="Marcet-Houben M."/>
            <person name="Nosek J."/>
            <person name="Gabaldon T."/>
        </authorList>
    </citation>
    <scope>NUCLEOTIDE SEQUENCE</scope>
    <source>
        <strain evidence="4">CBS6075</strain>
    </source>
</reference>
<feature type="domain" description="CCHC-type" evidence="3">
    <location>
        <begin position="238"/>
        <end position="251"/>
    </location>
</feature>
<feature type="region of interest" description="Disordered" evidence="2">
    <location>
        <begin position="243"/>
        <end position="267"/>
    </location>
</feature>
<evidence type="ECO:0000256" key="2">
    <source>
        <dbReference type="SAM" id="MobiDB-lite"/>
    </source>
</evidence>
<dbReference type="AlphaFoldDB" id="A0A9P8T7J9"/>
<sequence length="267" mass="30527">MSTANSSLTSLLDALEQVMSPVSVFWASRRLVEDQKLKSAENFPEWRGNLRLLLEEARLSLLEYADTGNVSVPGEDYPEAARLVLRNAYEEVIQMFLENTVSDAVWKVIPPDIRGRSLLHYLEDKFGQIKISDLYRSLESYVRNPNMDVYEWFNLTSNIGGWIDDRYAIMTLYHLALLQDEKLEQEFFKSEPVKVTRQMMINVCRYRESADNGGKIAFIAKKGSSSTPSKKKKKKNICLRCKKPGHKSPDCTAPFPVGIDESDNRGF</sequence>
<dbReference type="InterPro" id="IPR036875">
    <property type="entry name" value="Znf_CCHC_sf"/>
</dbReference>
<organism evidence="4 5">
    <name type="scientific">Ogataea philodendri</name>
    <dbReference type="NCBI Taxonomy" id="1378263"/>
    <lineage>
        <taxon>Eukaryota</taxon>
        <taxon>Fungi</taxon>
        <taxon>Dikarya</taxon>
        <taxon>Ascomycota</taxon>
        <taxon>Saccharomycotina</taxon>
        <taxon>Pichiomycetes</taxon>
        <taxon>Pichiales</taxon>
        <taxon>Pichiaceae</taxon>
        <taxon>Ogataea</taxon>
    </lineage>
</organism>
<keyword evidence="1" id="KW-0479">Metal-binding</keyword>
<dbReference type="InterPro" id="IPR035179">
    <property type="entry name" value="DUF5314"/>
</dbReference>
<keyword evidence="1" id="KW-0863">Zinc-finger</keyword>
<dbReference type="GO" id="GO:0003676">
    <property type="term" value="F:nucleic acid binding"/>
    <property type="evidence" value="ECO:0007669"/>
    <property type="project" value="InterPro"/>
</dbReference>
<dbReference type="SUPFAM" id="SSF57756">
    <property type="entry name" value="Retrovirus zinc finger-like domains"/>
    <property type="match status" value="1"/>
</dbReference>
<gene>
    <name evidence="4" type="ORF">OGAPHI_002293</name>
</gene>
<evidence type="ECO:0000256" key="1">
    <source>
        <dbReference type="PROSITE-ProRule" id="PRU00047"/>
    </source>
</evidence>
<comment type="caution">
    <text evidence="4">The sequence shown here is derived from an EMBL/GenBank/DDBJ whole genome shotgun (WGS) entry which is preliminary data.</text>
</comment>
<dbReference type="PROSITE" id="PS50158">
    <property type="entry name" value="ZF_CCHC"/>
    <property type="match status" value="1"/>
</dbReference>
<protein>
    <recommendedName>
        <fullName evidence="3">CCHC-type domain-containing protein</fullName>
    </recommendedName>
</protein>
<dbReference type="Proteomes" id="UP000769157">
    <property type="component" value="Unassembled WGS sequence"/>
</dbReference>
<dbReference type="SMART" id="SM00343">
    <property type="entry name" value="ZnF_C2HC"/>
    <property type="match status" value="1"/>
</dbReference>
<evidence type="ECO:0000259" key="3">
    <source>
        <dbReference type="PROSITE" id="PS50158"/>
    </source>
</evidence>
<proteinExistence type="predicted"/>
<reference evidence="4" key="2">
    <citation type="submission" date="2021-01" db="EMBL/GenBank/DDBJ databases">
        <authorList>
            <person name="Schikora-Tamarit M.A."/>
        </authorList>
    </citation>
    <scope>NUCLEOTIDE SEQUENCE</scope>
    <source>
        <strain evidence="4">CBS6075</strain>
    </source>
</reference>
<dbReference type="GO" id="GO:0008270">
    <property type="term" value="F:zinc ion binding"/>
    <property type="evidence" value="ECO:0007669"/>
    <property type="project" value="UniProtKB-KW"/>
</dbReference>
<dbReference type="EMBL" id="JAEUBE010000158">
    <property type="protein sequence ID" value="KAH3668539.1"/>
    <property type="molecule type" value="Genomic_DNA"/>
</dbReference>
<evidence type="ECO:0000313" key="5">
    <source>
        <dbReference type="Proteomes" id="UP000769157"/>
    </source>
</evidence>
<evidence type="ECO:0000313" key="4">
    <source>
        <dbReference type="EMBL" id="KAH3668539.1"/>
    </source>
</evidence>
<name>A0A9P8T7J9_9ASCO</name>
<dbReference type="RefSeq" id="XP_046062953.1">
    <property type="nucleotide sequence ID" value="XM_046203147.1"/>
</dbReference>
<accession>A0A9P8T7J9</accession>
<dbReference type="Pfam" id="PF17241">
    <property type="entry name" value="Retrotran_gag_4"/>
    <property type="match status" value="1"/>
</dbReference>